<evidence type="ECO:0000256" key="1">
    <source>
        <dbReference type="ARBA" id="ARBA00022448"/>
    </source>
</evidence>
<sequence length="103" mass="11355">MLVSVGLICFSIQYLDQPSPYLKEVLTLKGDRVQGHAIFQMNCAGCHGWEAKGKVGPSLQGVSEHKSKRRLVEQVISGKTPPMPQFQPSPQVMADLLSYLESL</sequence>
<dbReference type="Pfam" id="PF13442">
    <property type="entry name" value="Cytochrome_CBB3"/>
    <property type="match status" value="1"/>
</dbReference>
<accession>A0ABT7ASP0</accession>
<evidence type="ECO:0000313" key="9">
    <source>
        <dbReference type="Proteomes" id="UP001235303"/>
    </source>
</evidence>
<dbReference type="RefSeq" id="WP_283753355.1">
    <property type="nucleotide sequence ID" value="NZ_JAQOSP010000063.1"/>
</dbReference>
<dbReference type="InterPro" id="IPR036909">
    <property type="entry name" value="Cyt_c-like_dom_sf"/>
</dbReference>
<evidence type="ECO:0000313" key="8">
    <source>
        <dbReference type="EMBL" id="MDJ1169597.1"/>
    </source>
</evidence>
<feature type="domain" description="Cytochrome c" evidence="7">
    <location>
        <begin position="30"/>
        <end position="103"/>
    </location>
</feature>
<evidence type="ECO:0000256" key="5">
    <source>
        <dbReference type="ARBA" id="ARBA00023004"/>
    </source>
</evidence>
<dbReference type="InterPro" id="IPR009056">
    <property type="entry name" value="Cyt_c-like_dom"/>
</dbReference>
<keyword evidence="5 6" id="KW-0408">Iron</keyword>
<comment type="caution">
    <text evidence="8">The sequence shown here is derived from an EMBL/GenBank/DDBJ whole genome shotgun (WGS) entry which is preliminary data.</text>
</comment>
<keyword evidence="1" id="KW-0813">Transport</keyword>
<dbReference type="Proteomes" id="UP001235303">
    <property type="component" value="Unassembled WGS sequence"/>
</dbReference>
<dbReference type="PANTHER" id="PTHR37823">
    <property type="entry name" value="CYTOCHROME C-553-LIKE"/>
    <property type="match status" value="1"/>
</dbReference>
<dbReference type="PANTHER" id="PTHR37823:SF1">
    <property type="entry name" value="CYTOCHROME C-553-LIKE"/>
    <property type="match status" value="1"/>
</dbReference>
<evidence type="ECO:0000259" key="7">
    <source>
        <dbReference type="PROSITE" id="PS51007"/>
    </source>
</evidence>
<evidence type="ECO:0000256" key="4">
    <source>
        <dbReference type="ARBA" id="ARBA00022982"/>
    </source>
</evidence>
<reference evidence="8 9" key="1">
    <citation type="submission" date="2023-01" db="EMBL/GenBank/DDBJ databases">
        <title>Novel diversity within Roseofilum (Cyanobacteria; Desertifilaceae) from marine benthic mats with descriptions of four novel species.</title>
        <authorList>
            <person name="Wang Y."/>
            <person name="Berthold D.E."/>
            <person name="Hu J."/>
            <person name="Lefler F.W."/>
            <person name="Laughinghouse H.D. IV."/>
        </authorList>
    </citation>
    <scope>NUCLEOTIDE SEQUENCE [LARGE SCALE GENOMIC DNA]</scope>
    <source>
        <strain evidence="8 9">BLCC-M154</strain>
    </source>
</reference>
<organism evidence="8 9">
    <name type="scientific">Roseofilum acuticapitatum BLCC-M154</name>
    <dbReference type="NCBI Taxonomy" id="3022444"/>
    <lineage>
        <taxon>Bacteria</taxon>
        <taxon>Bacillati</taxon>
        <taxon>Cyanobacteriota</taxon>
        <taxon>Cyanophyceae</taxon>
        <taxon>Desertifilales</taxon>
        <taxon>Desertifilaceae</taxon>
        <taxon>Roseofilum</taxon>
        <taxon>Roseofilum acuticapitatum</taxon>
    </lineage>
</organism>
<dbReference type="PROSITE" id="PS51007">
    <property type="entry name" value="CYTC"/>
    <property type="match status" value="1"/>
</dbReference>
<evidence type="ECO:0000256" key="6">
    <source>
        <dbReference type="PROSITE-ProRule" id="PRU00433"/>
    </source>
</evidence>
<dbReference type="Gene3D" id="1.10.760.10">
    <property type="entry name" value="Cytochrome c-like domain"/>
    <property type="match status" value="1"/>
</dbReference>
<gene>
    <name evidence="8" type="ORF">PMG71_09180</name>
</gene>
<keyword evidence="2 6" id="KW-0349">Heme</keyword>
<name>A0ABT7ASP0_9CYAN</name>
<protein>
    <submittedName>
        <fullName evidence="8">Cytochrome c</fullName>
    </submittedName>
</protein>
<proteinExistence type="predicted"/>
<keyword evidence="9" id="KW-1185">Reference proteome</keyword>
<dbReference type="SUPFAM" id="SSF46626">
    <property type="entry name" value="Cytochrome c"/>
    <property type="match status" value="1"/>
</dbReference>
<evidence type="ECO:0000256" key="3">
    <source>
        <dbReference type="ARBA" id="ARBA00022723"/>
    </source>
</evidence>
<keyword evidence="3 6" id="KW-0479">Metal-binding</keyword>
<evidence type="ECO:0000256" key="2">
    <source>
        <dbReference type="ARBA" id="ARBA00022617"/>
    </source>
</evidence>
<keyword evidence="4" id="KW-0249">Electron transport</keyword>
<dbReference type="EMBL" id="JAQOSP010000063">
    <property type="protein sequence ID" value="MDJ1169597.1"/>
    <property type="molecule type" value="Genomic_DNA"/>
</dbReference>
<dbReference type="InterPro" id="IPR051811">
    <property type="entry name" value="Cytochrome_c550/c551-like"/>
</dbReference>